<reference evidence="2 3" key="1">
    <citation type="submission" date="2015-11" db="EMBL/GenBank/DDBJ databases">
        <title>Genomic analysis of 38 Legionella species identifies large and diverse effector repertoires.</title>
        <authorList>
            <person name="Burstein D."/>
            <person name="Amaro F."/>
            <person name="Zusman T."/>
            <person name="Lifshitz Z."/>
            <person name="Cohen O."/>
            <person name="Gilbert J.A."/>
            <person name="Pupko T."/>
            <person name="Shuman H.A."/>
            <person name="Segal G."/>
        </authorList>
    </citation>
    <scope>NUCLEOTIDE SEQUENCE [LARGE SCALE GENOMIC DNA]</scope>
    <source>
        <strain evidence="2 3">ATCC 49508</strain>
    </source>
</reference>
<feature type="transmembrane region" description="Helical" evidence="1">
    <location>
        <begin position="56"/>
        <end position="77"/>
    </location>
</feature>
<accession>A0A0W1AJ63</accession>
<feature type="transmembrane region" description="Helical" evidence="1">
    <location>
        <begin position="110"/>
        <end position="129"/>
    </location>
</feature>
<dbReference type="EMBL" id="LNZC01000005">
    <property type="protein sequence ID" value="KTD81389.1"/>
    <property type="molecule type" value="Genomic_DNA"/>
</dbReference>
<organism evidence="2 3">
    <name type="scientific">Legionella worsleiensis</name>
    <dbReference type="NCBI Taxonomy" id="45076"/>
    <lineage>
        <taxon>Bacteria</taxon>
        <taxon>Pseudomonadati</taxon>
        <taxon>Pseudomonadota</taxon>
        <taxon>Gammaproteobacteria</taxon>
        <taxon>Legionellales</taxon>
        <taxon>Legionellaceae</taxon>
        <taxon>Legionella</taxon>
    </lineage>
</organism>
<proteinExistence type="predicted"/>
<feature type="transmembrane region" description="Helical" evidence="1">
    <location>
        <begin position="180"/>
        <end position="199"/>
    </location>
</feature>
<dbReference type="PATRIC" id="fig|45076.6.peg.731"/>
<feature type="transmembrane region" description="Helical" evidence="1">
    <location>
        <begin position="136"/>
        <end position="160"/>
    </location>
</feature>
<feature type="transmembrane region" description="Helical" evidence="1">
    <location>
        <begin position="206"/>
        <end position="233"/>
    </location>
</feature>
<evidence type="ECO:0000313" key="2">
    <source>
        <dbReference type="EMBL" id="KTD81389.1"/>
    </source>
</evidence>
<keyword evidence="1" id="KW-1133">Transmembrane helix</keyword>
<protein>
    <recommendedName>
        <fullName evidence="4">Transmembrane protein</fullName>
    </recommendedName>
</protein>
<keyword evidence="1" id="KW-0812">Transmembrane</keyword>
<comment type="caution">
    <text evidence="2">The sequence shown here is derived from an EMBL/GenBank/DDBJ whole genome shotgun (WGS) entry which is preliminary data.</text>
</comment>
<sequence>MTSLTKAWQSYIACRSILWWPLSFLLLTPLATLIVFGFIIPLGLEQFGLITFNHPVLNFMYLSLAGILIFFSIVPWLDGLYKTIFSYLNGEEIDENTGFRELHDAKNTGIGLFVMIIITALASSLIVFFKFLKLPLFLITYPCILFTPLLIVTNNASPIFAWRDSIKLALNNWRLTLKIFGVRVLTILSLYVPIVLMIWSAHLPRVFFVFFILIMSVILVHNIIKLVPFYFFYPAYEFKNHLSSSDSF</sequence>
<dbReference type="Proteomes" id="UP000054662">
    <property type="component" value="Unassembled WGS sequence"/>
</dbReference>
<dbReference type="AlphaFoldDB" id="A0A0W1AJ63"/>
<evidence type="ECO:0000256" key="1">
    <source>
        <dbReference type="SAM" id="Phobius"/>
    </source>
</evidence>
<feature type="transmembrane region" description="Helical" evidence="1">
    <location>
        <begin position="20"/>
        <end position="44"/>
    </location>
</feature>
<keyword evidence="3" id="KW-1185">Reference proteome</keyword>
<name>A0A0W1AJ63_9GAMM</name>
<dbReference type="OrthoDB" id="5653440at2"/>
<evidence type="ECO:0000313" key="3">
    <source>
        <dbReference type="Proteomes" id="UP000054662"/>
    </source>
</evidence>
<gene>
    <name evidence="2" type="ORF">Lwor_0666</name>
</gene>
<dbReference type="RefSeq" id="WP_058492501.1">
    <property type="nucleotide sequence ID" value="NZ_CBCRUR010000010.1"/>
</dbReference>
<keyword evidence="1" id="KW-0472">Membrane</keyword>
<evidence type="ECO:0008006" key="4">
    <source>
        <dbReference type="Google" id="ProtNLM"/>
    </source>
</evidence>